<evidence type="ECO:0000256" key="2">
    <source>
        <dbReference type="ARBA" id="ARBA00022448"/>
    </source>
</evidence>
<keyword evidence="2" id="KW-0813">Transport</keyword>
<keyword evidence="5 7" id="KW-1133">Transmembrane helix</keyword>
<feature type="domain" description="Major facilitator superfamily (MFS) profile" evidence="8">
    <location>
        <begin position="1"/>
        <end position="204"/>
    </location>
</feature>
<evidence type="ECO:0000313" key="10">
    <source>
        <dbReference type="Proteomes" id="UP001595615"/>
    </source>
</evidence>
<name>A0ABV7XCE0_9SPHN</name>
<comment type="subcellular location">
    <subcellularLocation>
        <location evidence="1">Cell membrane</location>
        <topology evidence="1">Multi-pass membrane protein</topology>
    </subcellularLocation>
</comment>
<dbReference type="Gene3D" id="1.20.1250.20">
    <property type="entry name" value="MFS general substrate transporter like domains"/>
    <property type="match status" value="1"/>
</dbReference>
<keyword evidence="6 7" id="KW-0472">Membrane</keyword>
<evidence type="ECO:0000259" key="8">
    <source>
        <dbReference type="PROSITE" id="PS50850"/>
    </source>
</evidence>
<dbReference type="PROSITE" id="PS50850">
    <property type="entry name" value="MFS"/>
    <property type="match status" value="1"/>
</dbReference>
<reference evidence="10" key="1">
    <citation type="journal article" date="2019" name="Int. J. Syst. Evol. Microbiol.">
        <title>The Global Catalogue of Microorganisms (GCM) 10K type strain sequencing project: providing services to taxonomists for standard genome sequencing and annotation.</title>
        <authorList>
            <consortium name="The Broad Institute Genomics Platform"/>
            <consortium name="The Broad Institute Genome Sequencing Center for Infectious Disease"/>
            <person name="Wu L."/>
            <person name="Ma J."/>
        </authorList>
    </citation>
    <scope>NUCLEOTIDE SEQUENCE [LARGE SCALE GENOMIC DNA]</scope>
    <source>
        <strain evidence="10">KCTC 42644</strain>
    </source>
</reference>
<keyword evidence="3" id="KW-1003">Cell membrane</keyword>
<feature type="transmembrane region" description="Helical" evidence="7">
    <location>
        <begin position="265"/>
        <end position="283"/>
    </location>
</feature>
<dbReference type="Proteomes" id="UP001595615">
    <property type="component" value="Unassembled WGS sequence"/>
</dbReference>
<protein>
    <submittedName>
        <fullName evidence="9">MFS transporter</fullName>
    </submittedName>
</protein>
<dbReference type="EMBL" id="JBHRXV010000011">
    <property type="protein sequence ID" value="MFC3713821.1"/>
    <property type="molecule type" value="Genomic_DNA"/>
</dbReference>
<feature type="transmembrane region" description="Helical" evidence="7">
    <location>
        <begin position="114"/>
        <end position="131"/>
    </location>
</feature>
<accession>A0ABV7XCE0</accession>
<dbReference type="Pfam" id="PF05977">
    <property type="entry name" value="MFS_3"/>
    <property type="match status" value="1"/>
</dbReference>
<gene>
    <name evidence="9" type="ORF">ACFOMD_14690</name>
</gene>
<evidence type="ECO:0000256" key="3">
    <source>
        <dbReference type="ARBA" id="ARBA00022475"/>
    </source>
</evidence>
<keyword evidence="4 7" id="KW-0812">Transmembrane</keyword>
<evidence type="ECO:0000313" key="9">
    <source>
        <dbReference type="EMBL" id="MFC3713821.1"/>
    </source>
</evidence>
<comment type="caution">
    <text evidence="9">The sequence shown here is derived from an EMBL/GenBank/DDBJ whole genome shotgun (WGS) entry which is preliminary data.</text>
</comment>
<feature type="transmembrane region" description="Helical" evidence="7">
    <location>
        <begin position="384"/>
        <end position="402"/>
    </location>
</feature>
<dbReference type="RefSeq" id="WP_380862687.1">
    <property type="nucleotide sequence ID" value="NZ_JBHRXV010000011.1"/>
</dbReference>
<dbReference type="InterPro" id="IPR020846">
    <property type="entry name" value="MFS_dom"/>
</dbReference>
<feature type="transmembrane region" description="Helical" evidence="7">
    <location>
        <begin position="295"/>
        <end position="311"/>
    </location>
</feature>
<feature type="transmembrane region" description="Helical" evidence="7">
    <location>
        <begin position="20"/>
        <end position="41"/>
    </location>
</feature>
<dbReference type="PANTHER" id="PTHR23513">
    <property type="entry name" value="INTEGRAL MEMBRANE EFFLUX PROTEIN-RELATED"/>
    <property type="match status" value="1"/>
</dbReference>
<organism evidence="9 10">
    <name type="scientific">Sphingoaurantiacus capsulatus</name>
    <dbReference type="NCBI Taxonomy" id="1771310"/>
    <lineage>
        <taxon>Bacteria</taxon>
        <taxon>Pseudomonadati</taxon>
        <taxon>Pseudomonadota</taxon>
        <taxon>Alphaproteobacteria</taxon>
        <taxon>Sphingomonadales</taxon>
        <taxon>Sphingosinicellaceae</taxon>
        <taxon>Sphingoaurantiacus</taxon>
    </lineage>
</organism>
<feature type="transmembrane region" description="Helical" evidence="7">
    <location>
        <begin position="152"/>
        <end position="176"/>
    </location>
</feature>
<evidence type="ECO:0000256" key="1">
    <source>
        <dbReference type="ARBA" id="ARBA00004651"/>
    </source>
</evidence>
<proteinExistence type="predicted"/>
<dbReference type="PANTHER" id="PTHR23513:SF9">
    <property type="entry name" value="ENTEROBACTIN EXPORTER ENTS"/>
    <property type="match status" value="1"/>
</dbReference>
<evidence type="ECO:0000256" key="7">
    <source>
        <dbReference type="SAM" id="Phobius"/>
    </source>
</evidence>
<feature type="transmembrane region" description="Helical" evidence="7">
    <location>
        <begin position="228"/>
        <end position="253"/>
    </location>
</feature>
<keyword evidence="10" id="KW-1185">Reference proteome</keyword>
<dbReference type="SUPFAM" id="SSF103473">
    <property type="entry name" value="MFS general substrate transporter"/>
    <property type="match status" value="1"/>
</dbReference>
<evidence type="ECO:0000256" key="5">
    <source>
        <dbReference type="ARBA" id="ARBA00022989"/>
    </source>
</evidence>
<feature type="transmembrane region" description="Helical" evidence="7">
    <location>
        <begin position="56"/>
        <end position="80"/>
    </location>
</feature>
<dbReference type="CDD" id="cd06173">
    <property type="entry name" value="MFS_MefA_like"/>
    <property type="match status" value="1"/>
</dbReference>
<evidence type="ECO:0000256" key="6">
    <source>
        <dbReference type="ARBA" id="ARBA00023136"/>
    </source>
</evidence>
<feature type="transmembrane region" description="Helical" evidence="7">
    <location>
        <begin position="87"/>
        <end position="108"/>
    </location>
</feature>
<dbReference type="InterPro" id="IPR036259">
    <property type="entry name" value="MFS_trans_sf"/>
</dbReference>
<dbReference type="InterPro" id="IPR010290">
    <property type="entry name" value="TM_effector"/>
</dbReference>
<sequence>MTTAAPTSPFQIRDYRFFWAARLTSTIASVGLVVVIGLHVYDVARDSGMSIRDAAFWLGMVGLAQFLPLLLLTLVAGYVADRIDRRWIVRAALALEFLCAGALALYAWADAMNLPALFVVAVMLGIGRAFAGPALSSFAPNIVPKAMLPSAIALNSIAWQSGAIAGPVVGGVLYAADPARSYEVSALLLAVAFGAFMLIKPIPRGNAGQSHPVRAVIEGLAYVRANKIVLGAISLDLFAVLLGGATAMLPVYARDVLHVGSEGLGYLRAAPAVGAALTALYLAKRPLNRHVGHKMFVCVVLFGLSTMIFGASKVMWLSLGSLVVLGAADMISVYVRSSLIQLHTPDAMRGRVSAVSGLFVSASNELGEFRSGVFANWMGPVESVVIGGGLAVIVTGLSAWIFPDLRKADRFVAPEPKTIAEAGNKSFVDDGLPAMVAGLDPKAEKGKT</sequence>
<evidence type="ECO:0000256" key="4">
    <source>
        <dbReference type="ARBA" id="ARBA00022692"/>
    </source>
</evidence>
<feature type="transmembrane region" description="Helical" evidence="7">
    <location>
        <begin position="182"/>
        <end position="199"/>
    </location>
</feature>